<evidence type="ECO:0000259" key="1">
    <source>
        <dbReference type="SMART" id="SM00460"/>
    </source>
</evidence>
<dbReference type="EMBL" id="JAESVB010000001">
    <property type="protein sequence ID" value="MCB8873702.1"/>
    <property type="molecule type" value="Genomic_DNA"/>
</dbReference>
<name>A0A963YN76_9PROT</name>
<gene>
    <name evidence="2" type="ORF">ASILVAE211_00800</name>
</gene>
<feature type="domain" description="Transglutaminase-like" evidence="1">
    <location>
        <begin position="175"/>
        <end position="246"/>
    </location>
</feature>
<dbReference type="Gene3D" id="3.10.620.30">
    <property type="match status" value="1"/>
</dbReference>
<evidence type="ECO:0000313" key="2">
    <source>
        <dbReference type="EMBL" id="MCB8873702.1"/>
    </source>
</evidence>
<dbReference type="RefSeq" id="WP_227319385.1">
    <property type="nucleotide sequence ID" value="NZ_JAESVB010000001.1"/>
</dbReference>
<organism evidence="2 3">
    <name type="scientific">Acidisoma silvae</name>
    <dbReference type="NCBI Taxonomy" id="2802396"/>
    <lineage>
        <taxon>Bacteria</taxon>
        <taxon>Pseudomonadati</taxon>
        <taxon>Pseudomonadota</taxon>
        <taxon>Alphaproteobacteria</taxon>
        <taxon>Acetobacterales</taxon>
        <taxon>Acidocellaceae</taxon>
        <taxon>Acidisoma</taxon>
    </lineage>
</organism>
<dbReference type="AlphaFoldDB" id="A0A963YN76"/>
<dbReference type="Pfam" id="PF01841">
    <property type="entry name" value="Transglut_core"/>
    <property type="match status" value="1"/>
</dbReference>
<proteinExistence type="predicted"/>
<dbReference type="InterPro" id="IPR038765">
    <property type="entry name" value="Papain-like_cys_pep_sf"/>
</dbReference>
<sequence>MRFKLRHTTSYSYDEQVDLASHMLHLSPRTLPWQQVSGVAIHCDPMPARTARAVDHFGNRVEWIFIEEPHDRLEVTAISEIDVAFPKSPEPESTPPWEQVAAEAAAGGRDAWEAAEFTFAGPLVPNDQGAGPYAAQSFPPGRPILAGLIELNARIKRDFAFKPFSTTITTSVARVMAQRAGVCQDFAHLMIAGLRSLGLPARYTSGYIRTYPRPGQPRRVGADVSHAWVGAWLGSGLGWVDLDPTNNIIVQDEHVVLGWGREFSDVSPLRGIILGGGPHGLDVSVDLEPLED</sequence>
<dbReference type="SMART" id="SM00460">
    <property type="entry name" value="TGc"/>
    <property type="match status" value="1"/>
</dbReference>
<dbReference type="SUPFAM" id="SSF54001">
    <property type="entry name" value="Cysteine proteinases"/>
    <property type="match status" value="1"/>
</dbReference>
<dbReference type="InterPro" id="IPR002931">
    <property type="entry name" value="Transglutaminase-like"/>
</dbReference>
<comment type="caution">
    <text evidence="2">The sequence shown here is derived from an EMBL/GenBank/DDBJ whole genome shotgun (WGS) entry which is preliminary data.</text>
</comment>
<dbReference type="Proteomes" id="UP000708298">
    <property type="component" value="Unassembled WGS sequence"/>
</dbReference>
<dbReference type="PANTHER" id="PTHR33490">
    <property type="entry name" value="BLR5614 PROTEIN-RELATED"/>
    <property type="match status" value="1"/>
</dbReference>
<protein>
    <submittedName>
        <fullName evidence="2">Transglutaminase family protein</fullName>
    </submittedName>
</protein>
<evidence type="ECO:0000313" key="3">
    <source>
        <dbReference type="Proteomes" id="UP000708298"/>
    </source>
</evidence>
<reference evidence="2" key="2">
    <citation type="submission" date="2021-01" db="EMBL/GenBank/DDBJ databases">
        <authorList>
            <person name="Mieszkin S."/>
            <person name="Pouder E."/>
            <person name="Alain K."/>
        </authorList>
    </citation>
    <scope>NUCLEOTIDE SEQUENCE</scope>
    <source>
        <strain evidence="2">HW T2.11</strain>
    </source>
</reference>
<keyword evidence="3" id="KW-1185">Reference proteome</keyword>
<dbReference type="Pfam" id="PF08379">
    <property type="entry name" value="Bact_transglu_N"/>
    <property type="match status" value="1"/>
</dbReference>
<dbReference type="PANTHER" id="PTHR33490:SF7">
    <property type="entry name" value="BLR2979 PROTEIN"/>
    <property type="match status" value="1"/>
</dbReference>
<accession>A0A963YN76</accession>
<dbReference type="InterPro" id="IPR013589">
    <property type="entry name" value="Bac_transglu_N"/>
</dbReference>
<reference evidence="2" key="1">
    <citation type="journal article" date="2021" name="Microorganisms">
        <title>Acidisoma silvae sp. nov. and Acidisomacellulosilytica sp. nov., Two Acidophilic Bacteria Isolated from Decaying Wood, Hydrolyzing Cellulose and Producing Poly-3-hydroxybutyrate.</title>
        <authorList>
            <person name="Mieszkin S."/>
            <person name="Pouder E."/>
            <person name="Uroz S."/>
            <person name="Simon-Colin C."/>
            <person name="Alain K."/>
        </authorList>
    </citation>
    <scope>NUCLEOTIDE SEQUENCE</scope>
    <source>
        <strain evidence="2">HW T2.11</strain>
    </source>
</reference>